<evidence type="ECO:0000256" key="1">
    <source>
        <dbReference type="SAM" id="Phobius"/>
    </source>
</evidence>
<sequence length="613" mass="68512">MSEPDRLPAPECSKRSQCVIRTRFLVRLSLVMALVLGTVAAGCSRPPRLVAPQEGTGTAERTDPWDNALRQLRKETSATACRALMQTLNQELGADEALRPPALSAEALEGLQRLVPLDTGDREELRSLQFTPQDGVYLADCLYLRDVARQVVLPEMTDREKAERAFAWVCRHVWLQPWVVPTERGLMATALPPTAVLRRGTGSGLERMYVFLAVVQQMGLEGCLVGPPEAVAHHAGHVALAGDQVLTGAPRGPFWAVGVRLDQDVLLFDPWRGVPFPAMWRSLRANPSAYADWFAAREHVSGLTVEAVRSAVLYLAVPVSALSPRMRLLQDKLGEALQVQLAIDPGAWQKRWGEWQPRFWNPLEDRFAYGRTSRTFLPPDHGGSDSSPVGSRVFDLYYLSQLPPPGQVVPAELRENAALMRDVGERIAQVARTQYAVRFLEPPTPRERIQRGQFQDAARLLVSLQDEFGRGLSRIRNTPNVDRLRREWIQQAVELYEKIGRDPDALARIEQHWRSEAAAVLLDQAVCEVGQAEATFLLALCQHEQAERVQLRYEHASAADAPRLREDAREAWGIAARAWRTYRGQYAAFHAAMPGRAPLADQLAARAERYARP</sequence>
<keyword evidence="1" id="KW-1133">Transmembrane helix</keyword>
<keyword evidence="3" id="KW-1185">Reference proteome</keyword>
<keyword evidence="1" id="KW-0812">Transmembrane</keyword>
<dbReference type="EMBL" id="JACEFB010000018">
    <property type="protein sequence ID" value="MBA2227731.1"/>
    <property type="molecule type" value="Genomic_DNA"/>
</dbReference>
<protein>
    <submittedName>
        <fullName evidence="2">Uncharacterized protein</fullName>
    </submittedName>
</protein>
<dbReference type="AlphaFoldDB" id="A0A7V8VGX4"/>
<evidence type="ECO:0000313" key="3">
    <source>
        <dbReference type="Proteomes" id="UP000542342"/>
    </source>
</evidence>
<proteinExistence type="predicted"/>
<feature type="transmembrane region" description="Helical" evidence="1">
    <location>
        <begin position="24"/>
        <end position="42"/>
    </location>
</feature>
<organism evidence="2 3">
    <name type="scientific">Thermogemmata fonticola</name>
    <dbReference type="NCBI Taxonomy" id="2755323"/>
    <lineage>
        <taxon>Bacteria</taxon>
        <taxon>Pseudomonadati</taxon>
        <taxon>Planctomycetota</taxon>
        <taxon>Planctomycetia</taxon>
        <taxon>Gemmatales</taxon>
        <taxon>Gemmataceae</taxon>
        <taxon>Thermogemmata</taxon>
    </lineage>
</organism>
<dbReference type="RefSeq" id="WP_194539593.1">
    <property type="nucleotide sequence ID" value="NZ_JACEFB010000018.1"/>
</dbReference>
<gene>
    <name evidence="2" type="ORF">H0921_16350</name>
</gene>
<accession>A0A7V8VGX4</accession>
<comment type="caution">
    <text evidence="2">The sequence shown here is derived from an EMBL/GenBank/DDBJ whole genome shotgun (WGS) entry which is preliminary data.</text>
</comment>
<name>A0A7V8VGX4_9BACT</name>
<evidence type="ECO:0000313" key="2">
    <source>
        <dbReference type="EMBL" id="MBA2227731.1"/>
    </source>
</evidence>
<dbReference type="Proteomes" id="UP000542342">
    <property type="component" value="Unassembled WGS sequence"/>
</dbReference>
<reference evidence="2 3" key="1">
    <citation type="submission" date="2020-07" db="EMBL/GenBank/DDBJ databases">
        <title>Thermogemmata thermophila gen. nov., sp. nov., a novel moderate thermophilic planctomycete from a Kamchatka hot spring.</title>
        <authorList>
            <person name="Elcheninov A.G."/>
            <person name="Podosokorskaya O.A."/>
            <person name="Kovaleva O.L."/>
            <person name="Novikov A."/>
            <person name="Bonch-Osmolovskaya E.A."/>
            <person name="Toshchakov S.V."/>
            <person name="Kublanov I.V."/>
        </authorList>
    </citation>
    <scope>NUCLEOTIDE SEQUENCE [LARGE SCALE GENOMIC DNA]</scope>
    <source>
        <strain evidence="2 3">2918</strain>
    </source>
</reference>
<keyword evidence="1" id="KW-0472">Membrane</keyword>